<organism evidence="1 2">
    <name type="scientific">Calidifontibacillus erzurumensis</name>
    <dbReference type="NCBI Taxonomy" id="2741433"/>
    <lineage>
        <taxon>Bacteria</taxon>
        <taxon>Bacillati</taxon>
        <taxon>Bacillota</taxon>
        <taxon>Bacilli</taxon>
        <taxon>Bacillales</taxon>
        <taxon>Bacillaceae</taxon>
        <taxon>Calidifontibacillus/Schinkia group</taxon>
        <taxon>Calidifontibacillus</taxon>
    </lineage>
</organism>
<dbReference type="InterPro" id="IPR036638">
    <property type="entry name" value="HLH_DNA-bd_sf"/>
</dbReference>
<dbReference type="GO" id="GO:0043937">
    <property type="term" value="P:regulation of sporulation"/>
    <property type="evidence" value="ECO:0007669"/>
    <property type="project" value="InterPro"/>
</dbReference>
<dbReference type="PANTHER" id="PTHR41263">
    <property type="entry name" value="ASPARTYL-PHOSPHATE PHOSPHATASE YISI"/>
    <property type="match status" value="1"/>
</dbReference>
<proteinExistence type="predicted"/>
<reference evidence="1" key="1">
    <citation type="submission" date="2020-06" db="EMBL/GenBank/DDBJ databases">
        <title>A novel thermopfilic bacterium from Erzurum, Turkey.</title>
        <authorList>
            <person name="Adiguzel A."/>
            <person name="Ay H."/>
            <person name="Baltaci M.O."/>
        </authorList>
    </citation>
    <scope>NUCLEOTIDE SEQUENCE</scope>
    <source>
        <strain evidence="1">P2</strain>
    </source>
</reference>
<keyword evidence="2" id="KW-1185">Reference proteome</keyword>
<sequence length="50" mass="5954">MRQQIEIKRKQLFEYAANYGINSQLTIKCSQELDLLLNRLDQNLYHIQSA</sequence>
<dbReference type="EMBL" id="JABTTE010000008">
    <property type="protein sequence ID" value="NSL51691.1"/>
    <property type="molecule type" value="Genomic_DNA"/>
</dbReference>
<evidence type="ECO:0000313" key="2">
    <source>
        <dbReference type="Proteomes" id="UP000625804"/>
    </source>
</evidence>
<name>A0A8J8GH53_9BACI</name>
<comment type="caution">
    <text evidence="1">The sequence shown here is derived from an EMBL/GenBank/DDBJ whole genome shotgun (WGS) entry which is preliminary data.</text>
</comment>
<dbReference type="GO" id="GO:0046983">
    <property type="term" value="F:protein dimerization activity"/>
    <property type="evidence" value="ECO:0007669"/>
    <property type="project" value="InterPro"/>
</dbReference>
<dbReference type="InterPro" id="IPR037208">
    <property type="entry name" value="Spo0E-like_sf"/>
</dbReference>
<evidence type="ECO:0000313" key="1">
    <source>
        <dbReference type="EMBL" id="NSL51691.1"/>
    </source>
</evidence>
<gene>
    <name evidence="1" type="ORF">HR057_07900</name>
</gene>
<dbReference type="Proteomes" id="UP000625804">
    <property type="component" value="Unassembled WGS sequence"/>
</dbReference>
<protein>
    <submittedName>
        <fullName evidence="1">Aspartyl-phosphate phosphatase Spo0E family protein</fullName>
    </submittedName>
</protein>
<dbReference type="Gene3D" id="4.10.280.10">
    <property type="entry name" value="Helix-loop-helix DNA-binding domain"/>
    <property type="match status" value="1"/>
</dbReference>
<dbReference type="InterPro" id="IPR053028">
    <property type="entry name" value="Spo0E-like_phosphatase"/>
</dbReference>
<dbReference type="AlphaFoldDB" id="A0A8J8GH53"/>
<dbReference type="Pfam" id="PF09388">
    <property type="entry name" value="SpoOE-like"/>
    <property type="match status" value="1"/>
</dbReference>
<accession>A0A8J8GH53</accession>
<dbReference type="SUPFAM" id="SSF140500">
    <property type="entry name" value="BAS1536-like"/>
    <property type="match status" value="1"/>
</dbReference>
<dbReference type="InterPro" id="IPR018540">
    <property type="entry name" value="Spo0E-like"/>
</dbReference>
<dbReference type="PANTHER" id="PTHR41263:SF1">
    <property type="entry name" value="ASPARTYL-PHOSPHATE PHOSPHATASE YISI"/>
    <property type="match status" value="1"/>
</dbReference>